<keyword evidence="2" id="KW-0418">Kinase</keyword>
<dbReference type="EMBL" id="AP024488">
    <property type="protein sequence ID" value="BCS97809.1"/>
    <property type="molecule type" value="Genomic_DNA"/>
</dbReference>
<dbReference type="GO" id="GO:0016301">
    <property type="term" value="F:kinase activity"/>
    <property type="evidence" value="ECO:0007669"/>
    <property type="project" value="UniProtKB-KW"/>
</dbReference>
<feature type="domain" description="EAL" evidence="1">
    <location>
        <begin position="1"/>
        <end position="244"/>
    </location>
</feature>
<dbReference type="CDD" id="cd01948">
    <property type="entry name" value="EAL"/>
    <property type="match status" value="1"/>
</dbReference>
<dbReference type="SMART" id="SM00052">
    <property type="entry name" value="EAL"/>
    <property type="match status" value="1"/>
</dbReference>
<sequence length="421" mass="47365">MVEGGGIVSLKQPIVSLKEKRVIGYEALSRGLDLSSGDLIPPDRLFKAAEAFGMTLDVDRACRLKAIEEYARCQRVGDPLLFVNFDPTILNRVSIGSGWMKDQVKRHGISPSSVAIEIVEARVQSQEDLELFVSFYREAGFLIVLDDFGSEHSNLNRVLQVKPDIIKIDRTLVENIGTDFYKRAIVETIIHLASKIGALSLVEGVENLEDIQVCHELGADLYQGFYFSKPRADLFPLPDICRRRMGSLFQSIEYRQAERLAEDRAFQKKFTSLIGAICNILSRNKQETFDIIMENLSGLHDRVECLYILDAIGCQVSRTHCHPNGTGNSRNPLFRPSEKGADHSLKSYFFFMQGMTRTEHYSDPYISLATGNLCRTLSRLFVTSNGDYFIFCADFSVRKPDALKGRGPCRLRSPLEGRDAS</sequence>
<dbReference type="Pfam" id="PF00563">
    <property type="entry name" value="EAL"/>
    <property type="match status" value="1"/>
</dbReference>
<name>A0ABN6FAJ2_9BACT</name>
<dbReference type="Gene3D" id="3.30.450.20">
    <property type="entry name" value="PAS domain"/>
    <property type="match status" value="1"/>
</dbReference>
<dbReference type="PROSITE" id="PS50883">
    <property type="entry name" value="EAL"/>
    <property type="match status" value="1"/>
</dbReference>
<dbReference type="InterPro" id="IPR001633">
    <property type="entry name" value="EAL_dom"/>
</dbReference>
<keyword evidence="2" id="KW-0808">Transferase</keyword>
<dbReference type="Gene3D" id="3.20.20.450">
    <property type="entry name" value="EAL domain"/>
    <property type="match status" value="1"/>
</dbReference>
<evidence type="ECO:0000313" key="3">
    <source>
        <dbReference type="Proteomes" id="UP001320148"/>
    </source>
</evidence>
<dbReference type="Proteomes" id="UP001320148">
    <property type="component" value="Chromosome"/>
</dbReference>
<proteinExistence type="predicted"/>
<dbReference type="SUPFAM" id="SSF141868">
    <property type="entry name" value="EAL domain-like"/>
    <property type="match status" value="1"/>
</dbReference>
<organism evidence="2 3">
    <name type="scientific">Desulfoluna limicola</name>
    <dbReference type="NCBI Taxonomy" id="2810562"/>
    <lineage>
        <taxon>Bacteria</taxon>
        <taxon>Pseudomonadati</taxon>
        <taxon>Thermodesulfobacteriota</taxon>
        <taxon>Desulfobacteria</taxon>
        <taxon>Desulfobacterales</taxon>
        <taxon>Desulfolunaceae</taxon>
        <taxon>Desulfoluna</taxon>
    </lineage>
</organism>
<accession>A0ABN6FAJ2</accession>
<dbReference type="InterPro" id="IPR035919">
    <property type="entry name" value="EAL_sf"/>
</dbReference>
<evidence type="ECO:0000259" key="1">
    <source>
        <dbReference type="PROSITE" id="PS50883"/>
    </source>
</evidence>
<dbReference type="InterPro" id="IPR050706">
    <property type="entry name" value="Cyclic-di-GMP_PDE-like"/>
</dbReference>
<evidence type="ECO:0000313" key="2">
    <source>
        <dbReference type="EMBL" id="BCS97809.1"/>
    </source>
</evidence>
<keyword evidence="3" id="KW-1185">Reference proteome</keyword>
<dbReference type="InterPro" id="IPR029151">
    <property type="entry name" value="Sensor-like_sf"/>
</dbReference>
<reference evidence="2 3" key="1">
    <citation type="submission" date="2021-02" db="EMBL/GenBank/DDBJ databases">
        <title>Complete genome of Desulfoluna sp. strain ASN36.</title>
        <authorList>
            <person name="Takahashi A."/>
            <person name="Kojima H."/>
            <person name="Fukui M."/>
        </authorList>
    </citation>
    <scope>NUCLEOTIDE SEQUENCE [LARGE SCALE GENOMIC DNA]</scope>
    <source>
        <strain evidence="2 3">ASN36</strain>
    </source>
</reference>
<protein>
    <submittedName>
        <fullName evidence="2">Histidine kinase</fullName>
    </submittedName>
</protein>
<dbReference type="PANTHER" id="PTHR33121:SF76">
    <property type="entry name" value="SIGNALING PROTEIN"/>
    <property type="match status" value="1"/>
</dbReference>
<dbReference type="SUPFAM" id="SSF103190">
    <property type="entry name" value="Sensory domain-like"/>
    <property type="match status" value="1"/>
</dbReference>
<gene>
    <name evidence="2" type="ORF">DSLASN_34410</name>
</gene>
<dbReference type="PANTHER" id="PTHR33121">
    <property type="entry name" value="CYCLIC DI-GMP PHOSPHODIESTERASE PDEF"/>
    <property type="match status" value="1"/>
</dbReference>